<evidence type="ECO:0000313" key="2">
    <source>
        <dbReference type="Proteomes" id="UP000295411"/>
    </source>
</evidence>
<dbReference type="EMBL" id="SMTK01000002">
    <property type="protein sequence ID" value="TDK26413.1"/>
    <property type="molecule type" value="Genomic_DNA"/>
</dbReference>
<dbReference type="AlphaFoldDB" id="A0A4R5TYW4"/>
<dbReference type="Proteomes" id="UP000295411">
    <property type="component" value="Unassembled WGS sequence"/>
</dbReference>
<name>A0A4R5TYW4_9MICC</name>
<sequence>MTQAVKDHAGLYKLAGPWTTIYVDGSAGADDSFASDDTLPLTVADAMERNGAPKEDIKAAMAALSKSARGLPDPVARFVLVRDGEAVVDDFLPGSLVTGSPVIAVGPIPDLSPLARHCPGGFAYVVAEVGRDGGEVYLRRADREWGAPDRGEPVAAVEGDTEHMRKVHAGGWAHGRYHHHAEKVWKSNAAEVAAEIDRAASASRAKLVVLSGDIRARQLVADQVSEETRGLLGVVDSHTRTGGSDADTFTLQVDRLVTRVMADHQHHLLERLAEHEGQGSGISAAGLDAVVTALQQAQVETLLLESTAWGDRTLLALDAPPWIATDEEATAGAGTLGSVPALAAILRAAALTDAETVLYPPGALNSRPIAALLRWPTGPAVPAAT</sequence>
<proteinExistence type="predicted"/>
<evidence type="ECO:0008006" key="3">
    <source>
        <dbReference type="Google" id="ProtNLM"/>
    </source>
</evidence>
<reference evidence="1 2" key="1">
    <citation type="submission" date="2019-03" db="EMBL/GenBank/DDBJ databases">
        <title>Arthrobacter sp. nov., an bacterium isolated from biocrust in Mu Us Desert.</title>
        <authorList>
            <person name="Lixiong L."/>
        </authorList>
    </citation>
    <scope>NUCLEOTIDE SEQUENCE [LARGE SCALE GENOMIC DNA]</scope>
    <source>
        <strain evidence="1 2">SLN-3</strain>
    </source>
</reference>
<dbReference type="OrthoDB" id="5179393at2"/>
<organism evidence="1 2">
    <name type="scientific">Arthrobacter crusticola</name>
    <dbReference type="NCBI Taxonomy" id="2547960"/>
    <lineage>
        <taxon>Bacteria</taxon>
        <taxon>Bacillati</taxon>
        <taxon>Actinomycetota</taxon>
        <taxon>Actinomycetes</taxon>
        <taxon>Micrococcales</taxon>
        <taxon>Micrococcaceae</taxon>
        <taxon>Arthrobacter</taxon>
    </lineage>
</organism>
<keyword evidence="2" id="KW-1185">Reference proteome</keyword>
<evidence type="ECO:0000313" key="1">
    <source>
        <dbReference type="EMBL" id="TDK26413.1"/>
    </source>
</evidence>
<dbReference type="InterPro" id="IPR040701">
    <property type="entry name" value="Bact_RF_family2"/>
</dbReference>
<gene>
    <name evidence="1" type="ORF">E2F48_04220</name>
</gene>
<protein>
    <recommendedName>
        <fullName evidence="3">Peptide chain release factor 1</fullName>
    </recommendedName>
</protein>
<accession>A0A4R5TYW4</accession>
<comment type="caution">
    <text evidence="1">The sequence shown here is derived from an EMBL/GenBank/DDBJ whole genome shotgun (WGS) entry which is preliminary data.</text>
</comment>
<dbReference type="Pfam" id="PF18844">
    <property type="entry name" value="baeRF_family2"/>
    <property type="match status" value="1"/>
</dbReference>
<dbReference type="RefSeq" id="WP_133402776.1">
    <property type="nucleotide sequence ID" value="NZ_SMTK01000002.1"/>
</dbReference>